<dbReference type="PANTHER" id="PTHR33240">
    <property type="entry name" value="OS08G0508500 PROTEIN"/>
    <property type="match status" value="1"/>
</dbReference>
<accession>A0A2G9G7V6</accession>
<dbReference type="Proteomes" id="UP000231279">
    <property type="component" value="Unassembled WGS sequence"/>
</dbReference>
<evidence type="ECO:0000313" key="2">
    <source>
        <dbReference type="EMBL" id="PIN01384.1"/>
    </source>
</evidence>
<name>A0A2G9G7V6_9LAMI</name>
<keyword evidence="3" id="KW-1185">Reference proteome</keyword>
<dbReference type="CDD" id="cd00303">
    <property type="entry name" value="retropepsin_like"/>
    <property type="match status" value="1"/>
</dbReference>
<dbReference type="Gene3D" id="2.40.70.10">
    <property type="entry name" value="Acid Proteases"/>
    <property type="match status" value="1"/>
</dbReference>
<dbReference type="PANTHER" id="PTHR33240:SF15">
    <property type="entry name" value="GAG-PRO-LIKE PROTEIN"/>
    <property type="match status" value="1"/>
</dbReference>
<dbReference type="InterPro" id="IPR021109">
    <property type="entry name" value="Peptidase_aspartic_dom_sf"/>
</dbReference>
<sequence>MAITTAAIKLRGKTANASNENKDTSQEWEQRKLTLKEMKSKQHPFLDSDVSGIFDDLFNANLIELPKMKRSEEAGKINHPRYCECHHLVGHPIHNCFFFKDKIMQLAYQRKISLEEYKVTTNLISVEAGSHHSNTASCNATSEQKISFDEACCPKAETCNKIEECMSAMNFTDDDLLLGSKPHNKPLFVAGYAQERRVNRILIDGGSVVNILPLRMMVELGISMDELASSRLMIQGSNQGGQRALGIIRIQLLMDDMSSTALFHIIDAKTSYNMLLGRPWLHENGVHQCFKYYKDRMVKIMLTDDKLFTKAESYFANAKYYFEKGSKAKEDLSNEQDDQVGGSKIKSEALVNPDNGSKATLDGFELPKELILPLTKLDMKKPQPIEGFGCFDPKAYKLLFKAGYNPQELLSLKKYSPKAARNQVGKFNATQSMLKRNERAIRNTKMGFEFVQRNPIRIAIKRASTNHIVKKEVSSTNDVFDLKGNKVKRLSVFDRLGKLKTSRNNLRVLKVKWETIVFTQTRDYGDSDGESMASSYHVGSSTSCVDRQSVKENTCKRVLKFINEGYLDKTICIMQMVYTKRKGGQLRACVNFQKIERAKEEVIIAYHVTFSEDAVEEDAEVAPPELEEGVKATIDELKEVNVGEVNDPRPIYINALLIATEEKAYITLL</sequence>
<reference evidence="3" key="1">
    <citation type="journal article" date="2018" name="Gigascience">
        <title>Genome assembly of the Pink Ipe (Handroanthus impetiginosus, Bignoniaceae), a highly valued, ecologically keystone Neotropical timber forest tree.</title>
        <authorList>
            <person name="Silva-Junior O.B."/>
            <person name="Grattapaglia D."/>
            <person name="Novaes E."/>
            <person name="Collevatti R.G."/>
        </authorList>
    </citation>
    <scope>NUCLEOTIDE SEQUENCE [LARGE SCALE GENOMIC DNA]</scope>
    <source>
        <strain evidence="3">cv. UFG-1</strain>
    </source>
</reference>
<organism evidence="2 3">
    <name type="scientific">Handroanthus impetiginosus</name>
    <dbReference type="NCBI Taxonomy" id="429701"/>
    <lineage>
        <taxon>Eukaryota</taxon>
        <taxon>Viridiplantae</taxon>
        <taxon>Streptophyta</taxon>
        <taxon>Embryophyta</taxon>
        <taxon>Tracheophyta</taxon>
        <taxon>Spermatophyta</taxon>
        <taxon>Magnoliopsida</taxon>
        <taxon>eudicotyledons</taxon>
        <taxon>Gunneridae</taxon>
        <taxon>Pentapetalae</taxon>
        <taxon>asterids</taxon>
        <taxon>lamiids</taxon>
        <taxon>Lamiales</taxon>
        <taxon>Bignoniaceae</taxon>
        <taxon>Crescentiina</taxon>
        <taxon>Tabebuia alliance</taxon>
        <taxon>Handroanthus</taxon>
    </lineage>
</organism>
<gene>
    <name evidence="2" type="ORF">CDL12_26105</name>
</gene>
<feature type="region of interest" description="Disordered" evidence="1">
    <location>
        <begin position="332"/>
        <end position="351"/>
    </location>
</feature>
<dbReference type="EMBL" id="NKXS01006439">
    <property type="protein sequence ID" value="PIN01384.1"/>
    <property type="molecule type" value="Genomic_DNA"/>
</dbReference>
<protein>
    <submittedName>
        <fullName evidence="2">Uncharacterized protein</fullName>
    </submittedName>
</protein>
<dbReference type="STRING" id="429701.A0A2G9G7V6"/>
<dbReference type="OrthoDB" id="912142at2759"/>
<dbReference type="AlphaFoldDB" id="A0A2G9G7V6"/>
<comment type="caution">
    <text evidence="2">The sequence shown here is derived from an EMBL/GenBank/DDBJ whole genome shotgun (WGS) entry which is preliminary data.</text>
</comment>
<proteinExistence type="predicted"/>
<evidence type="ECO:0000313" key="3">
    <source>
        <dbReference type="Proteomes" id="UP000231279"/>
    </source>
</evidence>
<evidence type="ECO:0000256" key="1">
    <source>
        <dbReference type="SAM" id="MobiDB-lite"/>
    </source>
</evidence>